<dbReference type="Proteomes" id="UP001497600">
    <property type="component" value="Chromosome F"/>
</dbReference>
<dbReference type="EMBL" id="OZ004258">
    <property type="protein sequence ID" value="CAK7911395.1"/>
    <property type="molecule type" value="Genomic_DNA"/>
</dbReference>
<evidence type="ECO:0000256" key="1">
    <source>
        <dbReference type="PROSITE-ProRule" id="PRU00703"/>
    </source>
</evidence>
<proteinExistence type="predicted"/>
<dbReference type="PANTHER" id="PTHR42115">
    <property type="entry name" value="BETA-SYNTHASE (BETA-THIONASE), PUTATIVE (AFU_ORTHOLOGUE AFUA_3G08420)-RELATED"/>
    <property type="match status" value="1"/>
</dbReference>
<dbReference type="PANTHER" id="PTHR42115:SF1">
    <property type="entry name" value="BETA-SYNTHASE (BETA-THIONASE), PUTATIVE (AFU_ORTHOLOGUE AFUA_3G08420)-RELATED"/>
    <property type="match status" value="1"/>
</dbReference>
<dbReference type="SUPFAM" id="SSF54631">
    <property type="entry name" value="CBS-domain pair"/>
    <property type="match status" value="1"/>
</dbReference>
<gene>
    <name evidence="3" type="ORF">CAAN4_F02256</name>
</gene>
<evidence type="ECO:0000259" key="2">
    <source>
        <dbReference type="PROSITE" id="PS51371"/>
    </source>
</evidence>
<accession>A0ABP0EHY6</accession>
<dbReference type="PROSITE" id="PS51371">
    <property type="entry name" value="CBS"/>
    <property type="match status" value="1"/>
</dbReference>
<dbReference type="InterPro" id="IPR046342">
    <property type="entry name" value="CBS_dom_sf"/>
</dbReference>
<name>A0ABP0EHY6_9ASCO</name>
<keyword evidence="1" id="KW-0129">CBS domain</keyword>
<evidence type="ECO:0000313" key="3">
    <source>
        <dbReference type="EMBL" id="CAK7911395.1"/>
    </source>
</evidence>
<organism evidence="3 4">
    <name type="scientific">[Candida] anglica</name>
    <dbReference type="NCBI Taxonomy" id="148631"/>
    <lineage>
        <taxon>Eukaryota</taxon>
        <taxon>Fungi</taxon>
        <taxon>Dikarya</taxon>
        <taxon>Ascomycota</taxon>
        <taxon>Saccharomycotina</taxon>
        <taxon>Pichiomycetes</taxon>
        <taxon>Debaryomycetaceae</taxon>
        <taxon>Kurtzmaniella</taxon>
    </lineage>
</organism>
<dbReference type="InterPro" id="IPR000644">
    <property type="entry name" value="CBS_dom"/>
</dbReference>
<feature type="domain" description="CBS" evidence="2">
    <location>
        <begin position="22"/>
        <end position="80"/>
    </location>
</feature>
<keyword evidence="4" id="KW-1185">Reference proteome</keyword>
<dbReference type="Pfam" id="PF00571">
    <property type="entry name" value="CBS"/>
    <property type="match status" value="1"/>
</dbReference>
<sequence length="175" mass="19993">MSIMPTLFHTRDYRGATVEDLDIKPALSINPTTTLDEAVEIAFENEFTNLPVIHEDNKKLLGILNVESLKNEKSKFLKPIVKNYMLWFHQKAREKYESEEREGNKTTTSLSTTIRTPTKGRKYAVITPLTPLEELSKFFNGGNYFAIVTNDVGTFVYGVATPEDLVKYENSRPRL</sequence>
<reference evidence="3 4" key="1">
    <citation type="submission" date="2024-01" db="EMBL/GenBank/DDBJ databases">
        <authorList>
            <consortium name="Genoscope - CEA"/>
            <person name="William W."/>
        </authorList>
    </citation>
    <scope>NUCLEOTIDE SEQUENCE [LARGE SCALE GENOMIC DNA]</scope>
    <source>
        <strain evidence="3 4">29B2s-10</strain>
    </source>
</reference>
<evidence type="ECO:0000313" key="4">
    <source>
        <dbReference type="Proteomes" id="UP001497600"/>
    </source>
</evidence>
<protein>
    <recommendedName>
        <fullName evidence="2">CBS domain-containing protein</fullName>
    </recommendedName>
</protein>
<dbReference type="Gene3D" id="3.10.580.10">
    <property type="entry name" value="CBS-domain"/>
    <property type="match status" value="1"/>
</dbReference>